<reference evidence="1" key="1">
    <citation type="journal article" date="2019" name="bioRxiv">
        <title>The Genome of the Zebra Mussel, Dreissena polymorpha: A Resource for Invasive Species Research.</title>
        <authorList>
            <person name="McCartney M.A."/>
            <person name="Auch B."/>
            <person name="Kono T."/>
            <person name="Mallez S."/>
            <person name="Zhang Y."/>
            <person name="Obille A."/>
            <person name="Becker A."/>
            <person name="Abrahante J.E."/>
            <person name="Garbe J."/>
            <person name="Badalamenti J.P."/>
            <person name="Herman A."/>
            <person name="Mangelson H."/>
            <person name="Liachko I."/>
            <person name="Sullivan S."/>
            <person name="Sone E.D."/>
            <person name="Koren S."/>
            <person name="Silverstein K.A.T."/>
            <person name="Beckman K.B."/>
            <person name="Gohl D.M."/>
        </authorList>
    </citation>
    <scope>NUCLEOTIDE SEQUENCE</scope>
    <source>
        <strain evidence="1">Duluth1</strain>
        <tissue evidence="1">Whole animal</tissue>
    </source>
</reference>
<organism evidence="1 2">
    <name type="scientific">Dreissena polymorpha</name>
    <name type="common">Zebra mussel</name>
    <name type="synonym">Mytilus polymorpha</name>
    <dbReference type="NCBI Taxonomy" id="45954"/>
    <lineage>
        <taxon>Eukaryota</taxon>
        <taxon>Metazoa</taxon>
        <taxon>Spiralia</taxon>
        <taxon>Lophotrochozoa</taxon>
        <taxon>Mollusca</taxon>
        <taxon>Bivalvia</taxon>
        <taxon>Autobranchia</taxon>
        <taxon>Heteroconchia</taxon>
        <taxon>Euheterodonta</taxon>
        <taxon>Imparidentia</taxon>
        <taxon>Neoheterodontei</taxon>
        <taxon>Myida</taxon>
        <taxon>Dreissenoidea</taxon>
        <taxon>Dreissenidae</taxon>
        <taxon>Dreissena</taxon>
    </lineage>
</organism>
<reference evidence="1" key="2">
    <citation type="submission" date="2020-11" db="EMBL/GenBank/DDBJ databases">
        <authorList>
            <person name="McCartney M.A."/>
            <person name="Auch B."/>
            <person name="Kono T."/>
            <person name="Mallez S."/>
            <person name="Becker A."/>
            <person name="Gohl D.M."/>
            <person name="Silverstein K.A.T."/>
            <person name="Koren S."/>
            <person name="Bechman K.B."/>
            <person name="Herman A."/>
            <person name="Abrahante J.E."/>
            <person name="Garbe J."/>
        </authorList>
    </citation>
    <scope>NUCLEOTIDE SEQUENCE</scope>
    <source>
        <strain evidence="1">Duluth1</strain>
        <tissue evidence="1">Whole animal</tissue>
    </source>
</reference>
<dbReference type="AlphaFoldDB" id="A0A9D4LCA6"/>
<dbReference type="EMBL" id="JAIWYP010000003">
    <property type="protein sequence ID" value="KAH3854532.1"/>
    <property type="molecule type" value="Genomic_DNA"/>
</dbReference>
<protein>
    <submittedName>
        <fullName evidence="1">Uncharacterized protein</fullName>
    </submittedName>
</protein>
<comment type="caution">
    <text evidence="1">The sequence shown here is derived from an EMBL/GenBank/DDBJ whole genome shotgun (WGS) entry which is preliminary data.</text>
</comment>
<accession>A0A9D4LCA6</accession>
<sequence length="59" mass="6166">MSGLKPGKAHCSPSLQLEVCPSRQTLITGRTSLQTSPSICSGGREMVSMSCCVNGKPVE</sequence>
<dbReference type="Proteomes" id="UP000828390">
    <property type="component" value="Unassembled WGS sequence"/>
</dbReference>
<name>A0A9D4LCA6_DREPO</name>
<evidence type="ECO:0000313" key="2">
    <source>
        <dbReference type="Proteomes" id="UP000828390"/>
    </source>
</evidence>
<proteinExistence type="predicted"/>
<gene>
    <name evidence="1" type="ORF">DPMN_097075</name>
</gene>
<keyword evidence="2" id="KW-1185">Reference proteome</keyword>
<evidence type="ECO:0000313" key="1">
    <source>
        <dbReference type="EMBL" id="KAH3854532.1"/>
    </source>
</evidence>